<dbReference type="FunFam" id="2.40.30.170:FF:000010">
    <property type="entry name" value="Efflux RND transporter periplasmic adaptor subunit"/>
    <property type="match status" value="1"/>
</dbReference>
<evidence type="ECO:0000259" key="3">
    <source>
        <dbReference type="Pfam" id="PF25954"/>
    </source>
</evidence>
<dbReference type="PANTHER" id="PTHR30469">
    <property type="entry name" value="MULTIDRUG RESISTANCE PROTEIN MDTA"/>
    <property type="match status" value="1"/>
</dbReference>
<name>Q2W1Q8_PARM1</name>
<dbReference type="InterPro" id="IPR058625">
    <property type="entry name" value="MdtA-like_BSH"/>
</dbReference>
<proteinExistence type="inferred from homology"/>
<evidence type="ECO:0000313" key="4">
    <source>
        <dbReference type="EMBL" id="BAE52217.1"/>
    </source>
</evidence>
<organism evidence="4 5">
    <name type="scientific">Paramagnetospirillum magneticum (strain ATCC 700264 / AMB-1)</name>
    <name type="common">Magnetospirillum magneticum</name>
    <dbReference type="NCBI Taxonomy" id="342108"/>
    <lineage>
        <taxon>Bacteria</taxon>
        <taxon>Pseudomonadati</taxon>
        <taxon>Pseudomonadota</taxon>
        <taxon>Alphaproteobacteria</taxon>
        <taxon>Rhodospirillales</taxon>
        <taxon>Magnetospirillaceae</taxon>
        <taxon>Paramagnetospirillum</taxon>
    </lineage>
</organism>
<dbReference type="EMBL" id="AP007255">
    <property type="protein sequence ID" value="BAE52217.1"/>
    <property type="molecule type" value="Genomic_DNA"/>
</dbReference>
<comment type="similarity">
    <text evidence="1">Belongs to the membrane fusion protein (MFP) (TC 8.A.1) family.</text>
</comment>
<dbReference type="GO" id="GO:0015562">
    <property type="term" value="F:efflux transmembrane transporter activity"/>
    <property type="evidence" value="ECO:0007669"/>
    <property type="project" value="TreeGrafter"/>
</dbReference>
<evidence type="ECO:0000259" key="2">
    <source>
        <dbReference type="Pfam" id="PF25917"/>
    </source>
</evidence>
<dbReference type="AlphaFoldDB" id="Q2W1Q8"/>
<dbReference type="KEGG" id="mag:amb3413"/>
<gene>
    <name evidence="4" type="ordered locus">amb3413</name>
</gene>
<dbReference type="InterPro" id="IPR058792">
    <property type="entry name" value="Beta-barrel_RND_2"/>
</dbReference>
<dbReference type="Gene3D" id="2.40.420.20">
    <property type="match status" value="1"/>
</dbReference>
<dbReference type="STRING" id="342108.amb3413"/>
<protein>
    <submittedName>
        <fullName evidence="4">Membrane-fusion protein</fullName>
    </submittedName>
</protein>
<dbReference type="InterPro" id="IPR006143">
    <property type="entry name" value="RND_pump_MFP"/>
</dbReference>
<keyword evidence="5" id="KW-1185">Reference proteome</keyword>
<dbReference type="RefSeq" id="WP_011385773.1">
    <property type="nucleotide sequence ID" value="NC_007626.1"/>
</dbReference>
<feature type="domain" description="Multidrug resistance protein MdtA-like barrel-sandwich hybrid" evidence="2">
    <location>
        <begin position="70"/>
        <end position="192"/>
    </location>
</feature>
<dbReference type="HOGENOM" id="CLU_018816_1_2_5"/>
<dbReference type="PANTHER" id="PTHR30469:SF11">
    <property type="entry name" value="BLL4320 PROTEIN"/>
    <property type="match status" value="1"/>
</dbReference>
<dbReference type="Gene3D" id="2.40.50.100">
    <property type="match status" value="1"/>
</dbReference>
<evidence type="ECO:0000313" key="5">
    <source>
        <dbReference type="Proteomes" id="UP000007058"/>
    </source>
</evidence>
<dbReference type="SUPFAM" id="SSF111369">
    <property type="entry name" value="HlyD-like secretion proteins"/>
    <property type="match status" value="1"/>
</dbReference>
<feature type="domain" description="CusB-like beta-barrel" evidence="3">
    <location>
        <begin position="206"/>
        <end position="276"/>
    </location>
</feature>
<dbReference type="Pfam" id="PF25954">
    <property type="entry name" value="Beta-barrel_RND_2"/>
    <property type="match status" value="1"/>
</dbReference>
<evidence type="ECO:0000256" key="1">
    <source>
        <dbReference type="ARBA" id="ARBA00009477"/>
    </source>
</evidence>
<reference evidence="4 5" key="1">
    <citation type="journal article" date="2005" name="DNA Res.">
        <title>Complete genome sequence of the facultative anaerobic magnetotactic bacterium Magnetospirillum sp. strain AMB-1.</title>
        <authorList>
            <person name="Matsunaga T."/>
            <person name="Okamura Y."/>
            <person name="Fukuda Y."/>
            <person name="Wahyudi A.T."/>
            <person name="Murase Y."/>
            <person name="Takeyama H."/>
        </authorList>
    </citation>
    <scope>NUCLEOTIDE SEQUENCE [LARGE SCALE GENOMIC DNA]</scope>
    <source>
        <strain evidence="5">ATCC 700264 / AMB-1</strain>
    </source>
</reference>
<dbReference type="Gene3D" id="1.10.287.470">
    <property type="entry name" value="Helix hairpin bin"/>
    <property type="match status" value="1"/>
</dbReference>
<dbReference type="GO" id="GO:1990281">
    <property type="term" value="C:efflux pump complex"/>
    <property type="evidence" value="ECO:0007669"/>
    <property type="project" value="TreeGrafter"/>
</dbReference>
<sequence>MKAKRMIIMLAGSAIVFGGVFGFVAFKNHMIKQFFATMPKPVISVTTAKAQMVDWRVVVPAVGTLQAVNGVDISGSVAGLVKAISFESGQDVKRGQVLVQLDTDVEMGDLRSAQAELGLAKTSHDRNMKLVRSDTVSVAALEKTEAELKVKQAKVGGLQAQIAKKTIAAPFDGRLGVRKIDLGQYVQPGQMVVNLQDLSLMLCDFTVSQKDLSLLGIGQTVRMTTDAWPGVTFEGQVAAIEPLVDAKTGMVSVQARFPNAEGRLRPGMFARIEIERPAGAPVVTVPGSAVAYNLHGDAVFVVKEEAGADGKTVSKAERVVVSLGERKDGLVVIKSGVAAGDVVVTSGQVKLEHGSLIHVAASDPLKTAAAGTVQ</sequence>
<dbReference type="Pfam" id="PF25917">
    <property type="entry name" value="BSH_RND"/>
    <property type="match status" value="1"/>
</dbReference>
<dbReference type="NCBIfam" id="TIGR01730">
    <property type="entry name" value="RND_mfp"/>
    <property type="match status" value="1"/>
</dbReference>
<accession>Q2W1Q8</accession>
<dbReference type="Proteomes" id="UP000007058">
    <property type="component" value="Chromosome"/>
</dbReference>
<dbReference type="Gene3D" id="2.40.30.170">
    <property type="match status" value="1"/>
</dbReference>